<dbReference type="HOGENOM" id="CLU_098786_0_0_1"/>
<dbReference type="OMA" id="ANSTEHT"/>
<name>B4MY67_DROWI</name>
<dbReference type="KEGG" id="dwi:6643340"/>
<evidence type="ECO:0000313" key="3">
    <source>
        <dbReference type="Proteomes" id="UP000007798"/>
    </source>
</evidence>
<keyword evidence="3" id="KW-1185">Reference proteome</keyword>
<organism evidence="2 3">
    <name type="scientific">Drosophila willistoni</name>
    <name type="common">Fruit fly</name>
    <dbReference type="NCBI Taxonomy" id="7260"/>
    <lineage>
        <taxon>Eukaryota</taxon>
        <taxon>Metazoa</taxon>
        <taxon>Ecdysozoa</taxon>
        <taxon>Arthropoda</taxon>
        <taxon>Hexapoda</taxon>
        <taxon>Insecta</taxon>
        <taxon>Pterygota</taxon>
        <taxon>Neoptera</taxon>
        <taxon>Endopterygota</taxon>
        <taxon>Diptera</taxon>
        <taxon>Brachycera</taxon>
        <taxon>Muscomorpha</taxon>
        <taxon>Ephydroidea</taxon>
        <taxon>Drosophilidae</taxon>
        <taxon>Drosophila</taxon>
        <taxon>Sophophora</taxon>
    </lineage>
</organism>
<dbReference type="InParanoid" id="B4MY67"/>
<feature type="region of interest" description="Disordered" evidence="1">
    <location>
        <begin position="27"/>
        <end position="112"/>
    </location>
</feature>
<protein>
    <submittedName>
        <fullName evidence="2">Uncharacterized protein</fullName>
    </submittedName>
</protein>
<dbReference type="AlphaFoldDB" id="B4MY67"/>
<gene>
    <name evidence="2" type="primary">Dwil\GK22130</name>
    <name evidence="2" type="ORF">Dwil_GK22130</name>
</gene>
<feature type="compositionally biased region" description="Basic and acidic residues" evidence="1">
    <location>
        <begin position="27"/>
        <end position="42"/>
    </location>
</feature>
<dbReference type="PhylomeDB" id="B4MY67"/>
<proteinExistence type="predicted"/>
<reference evidence="2 3" key="1">
    <citation type="journal article" date="2007" name="Nature">
        <title>Evolution of genes and genomes on the Drosophila phylogeny.</title>
        <authorList>
            <consortium name="Drosophila 12 Genomes Consortium"/>
            <person name="Clark A.G."/>
            <person name="Eisen M.B."/>
            <person name="Smith D.R."/>
            <person name="Bergman C.M."/>
            <person name="Oliver B."/>
            <person name="Markow T.A."/>
            <person name="Kaufman T.C."/>
            <person name="Kellis M."/>
            <person name="Gelbart W."/>
            <person name="Iyer V.N."/>
            <person name="Pollard D.A."/>
            <person name="Sackton T.B."/>
            <person name="Larracuente A.M."/>
            <person name="Singh N.D."/>
            <person name="Abad J.P."/>
            <person name="Abt D.N."/>
            <person name="Adryan B."/>
            <person name="Aguade M."/>
            <person name="Akashi H."/>
            <person name="Anderson W.W."/>
            <person name="Aquadro C.F."/>
            <person name="Ardell D.H."/>
            <person name="Arguello R."/>
            <person name="Artieri C.G."/>
            <person name="Barbash D.A."/>
            <person name="Barker D."/>
            <person name="Barsanti P."/>
            <person name="Batterham P."/>
            <person name="Batzoglou S."/>
            <person name="Begun D."/>
            <person name="Bhutkar A."/>
            <person name="Blanco E."/>
            <person name="Bosak S.A."/>
            <person name="Bradley R.K."/>
            <person name="Brand A.D."/>
            <person name="Brent M.R."/>
            <person name="Brooks A.N."/>
            <person name="Brown R.H."/>
            <person name="Butlin R.K."/>
            <person name="Caggese C."/>
            <person name="Calvi B.R."/>
            <person name="Bernardo de Carvalho A."/>
            <person name="Caspi A."/>
            <person name="Castrezana S."/>
            <person name="Celniker S.E."/>
            <person name="Chang J.L."/>
            <person name="Chapple C."/>
            <person name="Chatterji S."/>
            <person name="Chinwalla A."/>
            <person name="Civetta A."/>
            <person name="Clifton S.W."/>
            <person name="Comeron J.M."/>
            <person name="Costello J.C."/>
            <person name="Coyne J.A."/>
            <person name="Daub J."/>
            <person name="David R.G."/>
            <person name="Delcher A.L."/>
            <person name="Delehaunty K."/>
            <person name="Do C.B."/>
            <person name="Ebling H."/>
            <person name="Edwards K."/>
            <person name="Eickbush T."/>
            <person name="Evans J.D."/>
            <person name="Filipski A."/>
            <person name="Findeiss S."/>
            <person name="Freyhult E."/>
            <person name="Fulton L."/>
            <person name="Fulton R."/>
            <person name="Garcia A.C."/>
            <person name="Gardiner A."/>
            <person name="Garfield D.A."/>
            <person name="Garvin B.E."/>
            <person name="Gibson G."/>
            <person name="Gilbert D."/>
            <person name="Gnerre S."/>
            <person name="Godfrey J."/>
            <person name="Good R."/>
            <person name="Gotea V."/>
            <person name="Gravely B."/>
            <person name="Greenberg A.J."/>
            <person name="Griffiths-Jones S."/>
            <person name="Gross S."/>
            <person name="Guigo R."/>
            <person name="Gustafson E.A."/>
            <person name="Haerty W."/>
            <person name="Hahn M.W."/>
            <person name="Halligan D.L."/>
            <person name="Halpern A.L."/>
            <person name="Halter G.M."/>
            <person name="Han M.V."/>
            <person name="Heger A."/>
            <person name="Hillier L."/>
            <person name="Hinrichs A.S."/>
            <person name="Holmes I."/>
            <person name="Hoskins R.A."/>
            <person name="Hubisz M.J."/>
            <person name="Hultmark D."/>
            <person name="Huntley M.A."/>
            <person name="Jaffe D.B."/>
            <person name="Jagadeeshan S."/>
            <person name="Jeck W.R."/>
            <person name="Johnson J."/>
            <person name="Jones C.D."/>
            <person name="Jordan W.C."/>
            <person name="Karpen G.H."/>
            <person name="Kataoka E."/>
            <person name="Keightley P.D."/>
            <person name="Kheradpour P."/>
            <person name="Kirkness E.F."/>
            <person name="Koerich L.B."/>
            <person name="Kristiansen K."/>
            <person name="Kudrna D."/>
            <person name="Kulathinal R.J."/>
            <person name="Kumar S."/>
            <person name="Kwok R."/>
            <person name="Lander E."/>
            <person name="Langley C.H."/>
            <person name="Lapoint R."/>
            <person name="Lazzaro B.P."/>
            <person name="Lee S.J."/>
            <person name="Levesque L."/>
            <person name="Li R."/>
            <person name="Lin C.F."/>
            <person name="Lin M.F."/>
            <person name="Lindblad-Toh K."/>
            <person name="Llopart A."/>
            <person name="Long M."/>
            <person name="Low L."/>
            <person name="Lozovsky E."/>
            <person name="Lu J."/>
            <person name="Luo M."/>
            <person name="Machado C.A."/>
            <person name="Makalowski W."/>
            <person name="Marzo M."/>
            <person name="Matsuda M."/>
            <person name="Matzkin L."/>
            <person name="McAllister B."/>
            <person name="McBride C.S."/>
            <person name="McKernan B."/>
            <person name="McKernan K."/>
            <person name="Mendez-Lago M."/>
            <person name="Minx P."/>
            <person name="Mollenhauer M.U."/>
            <person name="Montooth K."/>
            <person name="Mount S.M."/>
            <person name="Mu X."/>
            <person name="Myers E."/>
            <person name="Negre B."/>
            <person name="Newfeld S."/>
            <person name="Nielsen R."/>
            <person name="Noor M.A."/>
            <person name="O'Grady P."/>
            <person name="Pachter L."/>
            <person name="Papaceit M."/>
            <person name="Parisi M.J."/>
            <person name="Parisi M."/>
            <person name="Parts L."/>
            <person name="Pedersen J.S."/>
            <person name="Pesole G."/>
            <person name="Phillippy A.M."/>
            <person name="Ponting C.P."/>
            <person name="Pop M."/>
            <person name="Porcelli D."/>
            <person name="Powell J.R."/>
            <person name="Prohaska S."/>
            <person name="Pruitt K."/>
            <person name="Puig M."/>
            <person name="Quesneville H."/>
            <person name="Ram K.R."/>
            <person name="Rand D."/>
            <person name="Rasmussen M.D."/>
            <person name="Reed L.K."/>
            <person name="Reenan R."/>
            <person name="Reily A."/>
            <person name="Remington K.A."/>
            <person name="Rieger T.T."/>
            <person name="Ritchie M.G."/>
            <person name="Robin C."/>
            <person name="Rogers Y.H."/>
            <person name="Rohde C."/>
            <person name="Rozas J."/>
            <person name="Rubenfield M.J."/>
            <person name="Ruiz A."/>
            <person name="Russo S."/>
            <person name="Salzberg S.L."/>
            <person name="Sanchez-Gracia A."/>
            <person name="Saranga D.J."/>
            <person name="Sato H."/>
            <person name="Schaeffer S.W."/>
            <person name="Schatz M.C."/>
            <person name="Schlenke T."/>
            <person name="Schwartz R."/>
            <person name="Segarra C."/>
            <person name="Singh R.S."/>
            <person name="Sirot L."/>
            <person name="Sirota M."/>
            <person name="Sisneros N.B."/>
            <person name="Smith C.D."/>
            <person name="Smith T.F."/>
            <person name="Spieth J."/>
            <person name="Stage D.E."/>
            <person name="Stark A."/>
            <person name="Stephan W."/>
            <person name="Strausberg R.L."/>
            <person name="Strempel S."/>
            <person name="Sturgill D."/>
            <person name="Sutton G."/>
            <person name="Sutton G.G."/>
            <person name="Tao W."/>
            <person name="Teichmann S."/>
            <person name="Tobari Y.N."/>
            <person name="Tomimura Y."/>
            <person name="Tsolas J.M."/>
            <person name="Valente V.L."/>
            <person name="Venter E."/>
            <person name="Venter J.C."/>
            <person name="Vicario S."/>
            <person name="Vieira F.G."/>
            <person name="Vilella A.J."/>
            <person name="Villasante A."/>
            <person name="Walenz B."/>
            <person name="Wang J."/>
            <person name="Wasserman M."/>
            <person name="Watts T."/>
            <person name="Wilson D."/>
            <person name="Wilson R.K."/>
            <person name="Wing R.A."/>
            <person name="Wolfner M.F."/>
            <person name="Wong A."/>
            <person name="Wong G.K."/>
            <person name="Wu C.I."/>
            <person name="Wu G."/>
            <person name="Yamamoto D."/>
            <person name="Yang H.P."/>
            <person name="Yang S.P."/>
            <person name="Yorke J.A."/>
            <person name="Yoshida K."/>
            <person name="Zdobnov E."/>
            <person name="Zhang P."/>
            <person name="Zhang Y."/>
            <person name="Zimin A.V."/>
            <person name="Baldwin J."/>
            <person name="Abdouelleil A."/>
            <person name="Abdulkadir J."/>
            <person name="Abebe A."/>
            <person name="Abera B."/>
            <person name="Abreu J."/>
            <person name="Acer S.C."/>
            <person name="Aftuck L."/>
            <person name="Alexander A."/>
            <person name="An P."/>
            <person name="Anderson E."/>
            <person name="Anderson S."/>
            <person name="Arachi H."/>
            <person name="Azer M."/>
            <person name="Bachantsang P."/>
            <person name="Barry A."/>
            <person name="Bayul T."/>
            <person name="Berlin A."/>
            <person name="Bessette D."/>
            <person name="Bloom T."/>
            <person name="Blye J."/>
            <person name="Boguslavskiy L."/>
            <person name="Bonnet C."/>
            <person name="Boukhgalter B."/>
            <person name="Bourzgui I."/>
            <person name="Brown A."/>
            <person name="Cahill P."/>
            <person name="Channer S."/>
            <person name="Cheshatsang Y."/>
            <person name="Chuda L."/>
            <person name="Citroen M."/>
            <person name="Collymore A."/>
            <person name="Cooke P."/>
            <person name="Costello M."/>
            <person name="D'Aco K."/>
            <person name="Daza R."/>
            <person name="De Haan G."/>
            <person name="DeGray S."/>
            <person name="DeMaso C."/>
            <person name="Dhargay N."/>
            <person name="Dooley K."/>
            <person name="Dooley E."/>
            <person name="Doricent M."/>
            <person name="Dorje P."/>
            <person name="Dorjee K."/>
            <person name="Dupes A."/>
            <person name="Elong R."/>
            <person name="Falk J."/>
            <person name="Farina A."/>
            <person name="Faro S."/>
            <person name="Ferguson D."/>
            <person name="Fisher S."/>
            <person name="Foley C.D."/>
            <person name="Franke A."/>
            <person name="Friedrich D."/>
            <person name="Gadbois L."/>
            <person name="Gearin G."/>
            <person name="Gearin C.R."/>
            <person name="Giannoukos G."/>
            <person name="Goode T."/>
            <person name="Graham J."/>
            <person name="Grandbois E."/>
            <person name="Grewal S."/>
            <person name="Gyaltsen K."/>
            <person name="Hafez N."/>
            <person name="Hagos B."/>
            <person name="Hall J."/>
            <person name="Henson C."/>
            <person name="Hollinger A."/>
            <person name="Honan T."/>
            <person name="Huard M.D."/>
            <person name="Hughes L."/>
            <person name="Hurhula B."/>
            <person name="Husby M.E."/>
            <person name="Kamat A."/>
            <person name="Kanga B."/>
            <person name="Kashin S."/>
            <person name="Khazanovich D."/>
            <person name="Kisner P."/>
            <person name="Lance K."/>
            <person name="Lara M."/>
            <person name="Lee W."/>
            <person name="Lennon N."/>
            <person name="Letendre F."/>
            <person name="LeVine R."/>
            <person name="Lipovsky A."/>
            <person name="Liu X."/>
            <person name="Liu J."/>
            <person name="Liu S."/>
            <person name="Lokyitsang T."/>
            <person name="Lokyitsang Y."/>
            <person name="Lubonja R."/>
            <person name="Lui A."/>
            <person name="MacDonald P."/>
            <person name="Magnisalis V."/>
            <person name="Maru K."/>
            <person name="Matthews C."/>
            <person name="McCusker W."/>
            <person name="McDonough S."/>
            <person name="Mehta T."/>
            <person name="Meldrim J."/>
            <person name="Meneus L."/>
            <person name="Mihai O."/>
            <person name="Mihalev A."/>
            <person name="Mihova T."/>
            <person name="Mittelman R."/>
            <person name="Mlenga V."/>
            <person name="Montmayeur A."/>
            <person name="Mulrain L."/>
            <person name="Navidi A."/>
            <person name="Naylor J."/>
            <person name="Negash T."/>
            <person name="Nguyen T."/>
            <person name="Nguyen N."/>
            <person name="Nicol R."/>
            <person name="Norbu C."/>
            <person name="Norbu N."/>
            <person name="Novod N."/>
            <person name="O'Neill B."/>
            <person name="Osman S."/>
            <person name="Markiewicz E."/>
            <person name="Oyono O.L."/>
            <person name="Patti C."/>
            <person name="Phunkhang P."/>
            <person name="Pierre F."/>
            <person name="Priest M."/>
            <person name="Raghuraman S."/>
            <person name="Rege F."/>
            <person name="Reyes R."/>
            <person name="Rise C."/>
            <person name="Rogov P."/>
            <person name="Ross K."/>
            <person name="Ryan E."/>
            <person name="Settipalli S."/>
            <person name="Shea T."/>
            <person name="Sherpa N."/>
            <person name="Shi L."/>
            <person name="Shih D."/>
            <person name="Sparrow T."/>
            <person name="Spaulding J."/>
            <person name="Stalker J."/>
            <person name="Stange-Thomann N."/>
            <person name="Stavropoulos S."/>
            <person name="Stone C."/>
            <person name="Strader C."/>
            <person name="Tesfaye S."/>
            <person name="Thomson T."/>
            <person name="Thoulutsang Y."/>
            <person name="Thoulutsang D."/>
            <person name="Topham K."/>
            <person name="Topping I."/>
            <person name="Tsamla T."/>
            <person name="Vassiliev H."/>
            <person name="Vo A."/>
            <person name="Wangchuk T."/>
            <person name="Wangdi T."/>
            <person name="Weiand M."/>
            <person name="Wilkinson J."/>
            <person name="Wilson A."/>
            <person name="Yadav S."/>
            <person name="Young G."/>
            <person name="Yu Q."/>
            <person name="Zembek L."/>
            <person name="Zhong D."/>
            <person name="Zimmer A."/>
            <person name="Zwirko Z."/>
            <person name="Jaffe D.B."/>
            <person name="Alvarez P."/>
            <person name="Brockman W."/>
            <person name="Butler J."/>
            <person name="Chin C."/>
            <person name="Gnerre S."/>
            <person name="Grabherr M."/>
            <person name="Kleber M."/>
            <person name="Mauceli E."/>
            <person name="MacCallum I."/>
        </authorList>
    </citation>
    <scope>NUCLEOTIDE SEQUENCE [LARGE SCALE GENOMIC DNA]</scope>
    <source>
        <strain evidence="3">Tucson 14030-0811.24</strain>
    </source>
</reference>
<evidence type="ECO:0000313" key="2">
    <source>
        <dbReference type="EMBL" id="EDW77056.1"/>
    </source>
</evidence>
<dbReference type="eggNOG" id="ENOG502TD6N">
    <property type="taxonomic scope" value="Eukaryota"/>
</dbReference>
<sequence>MSSIEIPDSEEDEENVSEEKVLELEYKFNVEERPATPVKPDDAESNFDGANSTEHTPKKRTVLAHSATGSSPSSSDATTTSPTTANGTESNDNTKSVRHRARKTQHQPRPTDTDIQFETIASGVDSPTEAHVESTSTPAKQLKMLHEEDSSAQGYNNQIQVAITEMLNKNEMQDEIKRIARERVRCNFLLATYQLPDMNFTLNTSIDTLRNQFLDRLKQRREKARLAALAKGASVKKTIVKAKPHHS</sequence>
<accession>B4MY67</accession>
<feature type="compositionally biased region" description="Low complexity" evidence="1">
    <location>
        <begin position="66"/>
        <end position="88"/>
    </location>
</feature>
<dbReference type="Proteomes" id="UP000007798">
    <property type="component" value="Unassembled WGS sequence"/>
</dbReference>
<dbReference type="FunCoup" id="B4MY67">
    <property type="interactions" value="39"/>
</dbReference>
<dbReference type="EMBL" id="CH963894">
    <property type="protein sequence ID" value="EDW77056.1"/>
    <property type="molecule type" value="Genomic_DNA"/>
</dbReference>
<dbReference type="OrthoDB" id="7995378at2759"/>
<evidence type="ECO:0000256" key="1">
    <source>
        <dbReference type="SAM" id="MobiDB-lite"/>
    </source>
</evidence>
<feature type="compositionally biased region" description="Basic residues" evidence="1">
    <location>
        <begin position="96"/>
        <end position="106"/>
    </location>
</feature>